<proteinExistence type="predicted"/>
<evidence type="ECO:0000313" key="2">
    <source>
        <dbReference type="EMBL" id="KRZ45503.1"/>
    </source>
</evidence>
<feature type="region of interest" description="Disordered" evidence="1">
    <location>
        <begin position="17"/>
        <end position="39"/>
    </location>
</feature>
<dbReference type="EMBL" id="JYDW01003480">
    <property type="protein sequence ID" value="KRZ45503.1"/>
    <property type="molecule type" value="Genomic_DNA"/>
</dbReference>
<sequence length="39" mass="4434">MNPAVWRLPDNALKGVRSHHSDILAHDKQRDASRVPESE</sequence>
<dbReference type="Proteomes" id="UP000054721">
    <property type="component" value="Unassembled WGS sequence"/>
</dbReference>
<comment type="caution">
    <text evidence="2">The sequence shown here is derived from an EMBL/GenBank/DDBJ whole genome shotgun (WGS) entry which is preliminary data.</text>
</comment>
<protein>
    <submittedName>
        <fullName evidence="2">Uncharacterized protein</fullName>
    </submittedName>
</protein>
<accession>A0A0V1KDW9</accession>
<organism evidence="2 3">
    <name type="scientific">Trichinella nativa</name>
    <dbReference type="NCBI Taxonomy" id="6335"/>
    <lineage>
        <taxon>Eukaryota</taxon>
        <taxon>Metazoa</taxon>
        <taxon>Ecdysozoa</taxon>
        <taxon>Nematoda</taxon>
        <taxon>Enoplea</taxon>
        <taxon>Dorylaimia</taxon>
        <taxon>Trichinellida</taxon>
        <taxon>Trichinellidae</taxon>
        <taxon>Trichinella</taxon>
    </lineage>
</organism>
<name>A0A0V1KDW9_9BILA</name>
<gene>
    <name evidence="2" type="ORF">T02_3498</name>
</gene>
<keyword evidence="3" id="KW-1185">Reference proteome</keyword>
<evidence type="ECO:0000313" key="3">
    <source>
        <dbReference type="Proteomes" id="UP000054721"/>
    </source>
</evidence>
<evidence type="ECO:0000256" key="1">
    <source>
        <dbReference type="SAM" id="MobiDB-lite"/>
    </source>
</evidence>
<dbReference type="AlphaFoldDB" id="A0A0V1KDW9"/>
<feature type="compositionally biased region" description="Basic and acidic residues" evidence="1">
    <location>
        <begin position="19"/>
        <end position="39"/>
    </location>
</feature>
<reference evidence="2 3" key="1">
    <citation type="submission" date="2015-05" db="EMBL/GenBank/DDBJ databases">
        <title>Evolution of Trichinella species and genotypes.</title>
        <authorList>
            <person name="Korhonen P.K."/>
            <person name="Edoardo P."/>
            <person name="Giuseppe L.R."/>
            <person name="Gasser R.B."/>
        </authorList>
    </citation>
    <scope>NUCLEOTIDE SEQUENCE [LARGE SCALE GENOMIC DNA]</scope>
    <source>
        <strain evidence="2">ISS10</strain>
    </source>
</reference>